<dbReference type="OrthoDB" id="24279at10239"/>
<evidence type="ECO:0000313" key="2">
    <source>
        <dbReference type="Proteomes" id="UP000033008"/>
    </source>
</evidence>
<accession>A0A0E3FAD7</accession>
<proteinExistence type="predicted"/>
<dbReference type="Proteomes" id="UP000033008">
    <property type="component" value="Segment"/>
</dbReference>
<dbReference type="GeneID" id="24171395"/>
<evidence type="ECO:0000313" key="1">
    <source>
        <dbReference type="EMBL" id="AIX24112.1"/>
    </source>
</evidence>
<dbReference type="EMBL" id="KJ019069">
    <property type="protein sequence ID" value="AIX24112.1"/>
    <property type="molecule type" value="Genomic_DNA"/>
</dbReference>
<reference evidence="1 2" key="1">
    <citation type="submission" date="2013-12" db="EMBL/GenBank/DDBJ databases">
        <title>Ecological redundancy of diverse viral populations within a natural community.</title>
        <authorList>
            <person name="Gregory A.C."/>
            <person name="LaButti K."/>
            <person name="Copeland A."/>
            <person name="Woyke T."/>
            <person name="Sullivan M.B."/>
        </authorList>
    </citation>
    <scope>NUCLEOTIDE SEQUENCE [LARGE SCALE GENOMIC DNA]</scope>
    <source>
        <strain evidence="1">Syn7803US103</strain>
    </source>
</reference>
<dbReference type="RefSeq" id="YP_009134199.1">
    <property type="nucleotide sequence ID" value="NC_026926.1"/>
</dbReference>
<protein>
    <submittedName>
        <fullName evidence="1">Uncharacterized protein</fullName>
    </submittedName>
</protein>
<dbReference type="KEGG" id="vg:24171395"/>
<sequence>MGRSLLNLLHENCDPELAKDTSLPCTAYIIEYDVEGSVQYDIAISSKQVEIFDHYWDKYHNVISMKQTEGRANPKLWQNPNKKSK</sequence>
<name>A0A0E3FAD7_9CAUD</name>
<gene>
    <name evidence="1" type="ORF">Syn7803US103_217</name>
</gene>
<organism evidence="1 2">
    <name type="scientific">Synechococcus phage ACG-2014j</name>
    <dbReference type="NCBI Taxonomy" id="1493514"/>
    <lineage>
        <taxon>Viruses</taxon>
        <taxon>Duplodnaviria</taxon>
        <taxon>Heunggongvirae</taxon>
        <taxon>Uroviricota</taxon>
        <taxon>Caudoviricetes</taxon>
        <taxon>Pantevenvirales</taxon>
        <taxon>Kyanoviridae</taxon>
        <taxon>Potamoivirus</taxon>
        <taxon>Potamoivirus tusconj</taxon>
    </lineage>
</organism>